<accession>A0A7W8D619</accession>
<comment type="caution">
    <text evidence="2">The sequence shown here is derived from an EMBL/GenBank/DDBJ whole genome shotgun (WGS) entry which is preliminary data.</text>
</comment>
<sequence length="108" mass="10886">MKPPSTRRHARRAFALLVAASLAGFASAGDGGYTLRNGTTASGGAVSSNDCYALVSTVGEPAAGTVSDGTYRITSGFPATVGTSPISTGTFTLFKDSFEGNDQEGCTP</sequence>
<evidence type="ECO:0000313" key="2">
    <source>
        <dbReference type="EMBL" id="MBB5208594.1"/>
    </source>
</evidence>
<protein>
    <submittedName>
        <fullName evidence="2">Uncharacterized protein</fullName>
    </submittedName>
</protein>
<evidence type="ECO:0000313" key="3">
    <source>
        <dbReference type="Proteomes" id="UP000521199"/>
    </source>
</evidence>
<dbReference type="EMBL" id="JACHHP010000003">
    <property type="protein sequence ID" value="MBB5208594.1"/>
    <property type="molecule type" value="Genomic_DNA"/>
</dbReference>
<name>A0A7W8D619_9GAMM</name>
<proteinExistence type="predicted"/>
<reference evidence="2 3" key="1">
    <citation type="submission" date="2020-08" db="EMBL/GenBank/DDBJ databases">
        <title>Genomic Encyclopedia of Type Strains, Phase IV (KMG-IV): sequencing the most valuable type-strain genomes for metagenomic binning, comparative biology and taxonomic classification.</title>
        <authorList>
            <person name="Goeker M."/>
        </authorList>
    </citation>
    <scope>NUCLEOTIDE SEQUENCE [LARGE SCALE GENOMIC DNA]</scope>
    <source>
        <strain evidence="2 3">DSM 24163</strain>
    </source>
</reference>
<keyword evidence="3" id="KW-1185">Reference proteome</keyword>
<dbReference type="Proteomes" id="UP000521199">
    <property type="component" value="Unassembled WGS sequence"/>
</dbReference>
<feature type="chain" id="PRO_5031155567" evidence="1">
    <location>
        <begin position="29"/>
        <end position="108"/>
    </location>
</feature>
<keyword evidence="1" id="KW-0732">Signal</keyword>
<gene>
    <name evidence="2" type="ORF">HNQ52_002136</name>
</gene>
<organism evidence="2 3">
    <name type="scientific">Chiayiivirga flava</name>
    <dbReference type="NCBI Taxonomy" id="659595"/>
    <lineage>
        <taxon>Bacteria</taxon>
        <taxon>Pseudomonadati</taxon>
        <taxon>Pseudomonadota</taxon>
        <taxon>Gammaproteobacteria</taxon>
        <taxon>Lysobacterales</taxon>
        <taxon>Lysobacteraceae</taxon>
        <taxon>Chiayiivirga</taxon>
    </lineage>
</organism>
<feature type="signal peptide" evidence="1">
    <location>
        <begin position="1"/>
        <end position="28"/>
    </location>
</feature>
<dbReference type="RefSeq" id="WP_183961113.1">
    <property type="nucleotide sequence ID" value="NZ_JACHHP010000003.1"/>
</dbReference>
<dbReference type="AlphaFoldDB" id="A0A7W8D619"/>
<evidence type="ECO:0000256" key="1">
    <source>
        <dbReference type="SAM" id="SignalP"/>
    </source>
</evidence>